<sequence>MCNPLVLAWIFNRLEKEVQPSVAYATEAKTLWDDLKERYSQGNEMRIYQLKSDISLYRQEGRTIQKYNSGIKTLWDKLENYLESPGCSRDAAVRQKQQREREEIRKPWKTGDTNSMEGIWTRCRAVEWRPTDSSQRCTQAHGSKKCNKQPLGTV</sequence>
<dbReference type="EMBL" id="PGOL01000643">
    <property type="protein sequence ID" value="PKI67081.1"/>
    <property type="molecule type" value="Genomic_DNA"/>
</dbReference>
<evidence type="ECO:0008006" key="4">
    <source>
        <dbReference type="Google" id="ProtNLM"/>
    </source>
</evidence>
<name>A0A2I0KEY9_PUNGR</name>
<gene>
    <name evidence="2" type="ORF">CRG98_012502</name>
</gene>
<dbReference type="STRING" id="22663.A0A2I0KEY9"/>
<evidence type="ECO:0000313" key="3">
    <source>
        <dbReference type="Proteomes" id="UP000233551"/>
    </source>
</evidence>
<keyword evidence="3" id="KW-1185">Reference proteome</keyword>
<accession>A0A2I0KEY9</accession>
<dbReference type="PANTHER" id="PTHR37610">
    <property type="entry name" value="CCHC-TYPE DOMAIN-CONTAINING PROTEIN"/>
    <property type="match status" value="1"/>
</dbReference>
<evidence type="ECO:0000313" key="2">
    <source>
        <dbReference type="EMBL" id="PKI67081.1"/>
    </source>
</evidence>
<comment type="caution">
    <text evidence="2">The sequence shown here is derived from an EMBL/GenBank/DDBJ whole genome shotgun (WGS) entry which is preliminary data.</text>
</comment>
<dbReference type="Proteomes" id="UP000233551">
    <property type="component" value="Unassembled WGS sequence"/>
</dbReference>
<proteinExistence type="predicted"/>
<feature type="compositionally biased region" description="Basic and acidic residues" evidence="1">
    <location>
        <begin position="91"/>
        <end position="106"/>
    </location>
</feature>
<feature type="region of interest" description="Disordered" evidence="1">
    <location>
        <begin position="91"/>
        <end position="111"/>
    </location>
</feature>
<dbReference type="AlphaFoldDB" id="A0A2I0KEY9"/>
<dbReference type="PANTHER" id="PTHR37610:SF40">
    <property type="entry name" value="OS01G0909600 PROTEIN"/>
    <property type="match status" value="1"/>
</dbReference>
<protein>
    <recommendedName>
        <fullName evidence="4">Retrotransposon gag domain-containing protein</fullName>
    </recommendedName>
</protein>
<evidence type="ECO:0000256" key="1">
    <source>
        <dbReference type="SAM" id="MobiDB-lite"/>
    </source>
</evidence>
<organism evidence="2 3">
    <name type="scientific">Punica granatum</name>
    <name type="common">Pomegranate</name>
    <dbReference type="NCBI Taxonomy" id="22663"/>
    <lineage>
        <taxon>Eukaryota</taxon>
        <taxon>Viridiplantae</taxon>
        <taxon>Streptophyta</taxon>
        <taxon>Embryophyta</taxon>
        <taxon>Tracheophyta</taxon>
        <taxon>Spermatophyta</taxon>
        <taxon>Magnoliopsida</taxon>
        <taxon>eudicotyledons</taxon>
        <taxon>Gunneridae</taxon>
        <taxon>Pentapetalae</taxon>
        <taxon>rosids</taxon>
        <taxon>malvids</taxon>
        <taxon>Myrtales</taxon>
        <taxon>Lythraceae</taxon>
        <taxon>Punica</taxon>
    </lineage>
</organism>
<reference evidence="2 3" key="1">
    <citation type="submission" date="2017-11" db="EMBL/GenBank/DDBJ databases">
        <title>De-novo sequencing of pomegranate (Punica granatum L.) genome.</title>
        <authorList>
            <person name="Akparov Z."/>
            <person name="Amiraslanov A."/>
            <person name="Hajiyeva S."/>
            <person name="Abbasov M."/>
            <person name="Kaur K."/>
            <person name="Hamwieh A."/>
            <person name="Solovyev V."/>
            <person name="Salamov A."/>
            <person name="Braich B."/>
            <person name="Kosarev P."/>
            <person name="Mahmoud A."/>
            <person name="Hajiyev E."/>
            <person name="Babayeva S."/>
            <person name="Izzatullayeva V."/>
            <person name="Mammadov A."/>
            <person name="Mammadov A."/>
            <person name="Sharifova S."/>
            <person name="Ojaghi J."/>
            <person name="Eynullazada K."/>
            <person name="Bayramov B."/>
            <person name="Abdulazimova A."/>
            <person name="Shahmuradov I."/>
        </authorList>
    </citation>
    <scope>NUCLEOTIDE SEQUENCE [LARGE SCALE GENOMIC DNA]</scope>
    <source>
        <strain evidence="3">cv. AG2017</strain>
        <tissue evidence="2">Leaf</tissue>
    </source>
</reference>